<dbReference type="PANTHER" id="PTHR34825">
    <property type="entry name" value="CONSERVED PROTEIN, WITH A WEAK D-GALACTARATE DEHYDRATASE/ALTRONATE HYDROLASE DOMAIN"/>
    <property type="match status" value="1"/>
</dbReference>
<dbReference type="PANTHER" id="PTHR34825:SF1">
    <property type="entry name" value="AAA-ATPASE-LIKE DOMAIN-CONTAINING PROTEIN"/>
    <property type="match status" value="1"/>
</dbReference>
<dbReference type="Proteomes" id="UP000245845">
    <property type="component" value="Unassembled WGS sequence"/>
</dbReference>
<gene>
    <name evidence="2" type="ORF">A8806_108158</name>
</gene>
<dbReference type="InterPro" id="IPR018631">
    <property type="entry name" value="AAA-ATPase-like_dom"/>
</dbReference>
<dbReference type="SUPFAM" id="SSF52540">
    <property type="entry name" value="P-loop containing nucleoside triphosphate hydrolases"/>
    <property type="match status" value="1"/>
</dbReference>
<evidence type="ECO:0000313" key="2">
    <source>
        <dbReference type="EMBL" id="PWJ28643.1"/>
    </source>
</evidence>
<dbReference type="EMBL" id="QGDL01000008">
    <property type="protein sequence ID" value="PWJ28643.1"/>
    <property type="molecule type" value="Genomic_DNA"/>
</dbReference>
<comment type="caution">
    <text evidence="2">The sequence shown here is derived from an EMBL/GenBank/DDBJ whole genome shotgun (WGS) entry which is preliminary data.</text>
</comment>
<dbReference type="OrthoDB" id="9766673at2"/>
<dbReference type="Pfam" id="PF09820">
    <property type="entry name" value="AAA-ATPase_like"/>
    <property type="match status" value="1"/>
</dbReference>
<dbReference type="RefSeq" id="WP_109731824.1">
    <property type="nucleotide sequence ID" value="NZ_BAAACK010000003.1"/>
</dbReference>
<evidence type="ECO:0000313" key="3">
    <source>
        <dbReference type="Proteomes" id="UP000245845"/>
    </source>
</evidence>
<dbReference type="AlphaFoldDB" id="A0A2Y9C5K3"/>
<feature type="domain" description="AAA-ATPase-like" evidence="1">
    <location>
        <begin position="67"/>
        <end position="291"/>
    </location>
</feature>
<protein>
    <submittedName>
        <fullName evidence="2">Putative AAA-ATPase</fullName>
    </submittedName>
</protein>
<dbReference type="InterPro" id="IPR027417">
    <property type="entry name" value="P-loop_NTPase"/>
</dbReference>
<proteinExistence type="predicted"/>
<accession>A0A2Y9C5K3</accession>
<reference evidence="2 3" key="1">
    <citation type="submission" date="2018-05" db="EMBL/GenBank/DDBJ databases">
        <title>The Hungate 1000. A catalogue of reference genomes from the rumen microbiome.</title>
        <authorList>
            <person name="Kelly W."/>
        </authorList>
    </citation>
    <scope>NUCLEOTIDE SEQUENCE [LARGE SCALE GENOMIC DNA]</scope>
    <source>
        <strain evidence="2 3">NLAE-zl-C242</strain>
    </source>
</reference>
<name>A0A2Y9C5K3_9FIRM</name>
<evidence type="ECO:0000259" key="1">
    <source>
        <dbReference type="Pfam" id="PF09820"/>
    </source>
</evidence>
<sequence length="465" mass="54142">MKYMNVHTASEKWGISERRVTALCRQERISGACKEGKEWKIPIAAQMPGDRRRKDYDMTEVPPLPLPIGISDFTETVTHYYYVDKTLLIRDILDARPKVSLFTRPRRFGKTMNMDMIRTFFEKTEVDTSAYFRDKNIWYCGDRYTSHQGKYPVIFMTFKDIKYSTWEDTLDGIKQVIKNEFSRHNELQNSRLLTSFERDFYKGILEDTLTESSWTAALGMLSQILHKHHKTAPVIIIDEYDTPIQQGHLLDFYDRIILFMRNFFSAGVKDNPNLSFGFLTGILRVAKESIFSGMNNLKVNSILDDRYSQYFGFTMEEVRTMMEYYGYGEKFGEACDWYNGYLFGNTEILNPWSVINYLDDGCYPKAFWQSTGSNEVIGEIIHRATPEILENMQLLMQGKSISTYIDTSVIYPEIQNNPMTIYSFLLIAGYLKVVNMAPCHDGNAICDIAIPNKEIFYVYEKEAEK</sequence>
<organism evidence="2 3">
    <name type="scientific">Faecalicatena orotica</name>
    <dbReference type="NCBI Taxonomy" id="1544"/>
    <lineage>
        <taxon>Bacteria</taxon>
        <taxon>Bacillati</taxon>
        <taxon>Bacillota</taxon>
        <taxon>Clostridia</taxon>
        <taxon>Lachnospirales</taxon>
        <taxon>Lachnospiraceae</taxon>
        <taxon>Faecalicatena</taxon>
    </lineage>
</organism>
<keyword evidence="3" id="KW-1185">Reference proteome</keyword>